<reference evidence="1 2" key="1">
    <citation type="journal article" date="2023" name="Plants (Basel)">
        <title>Bridging the Gap: Combining Genomics and Transcriptomics Approaches to Understand Stylosanthes scabra, an Orphan Legume from the Brazilian Caatinga.</title>
        <authorList>
            <person name="Ferreira-Neto J.R.C."/>
            <person name="da Silva M.D."/>
            <person name="Binneck E."/>
            <person name="de Melo N.F."/>
            <person name="da Silva R.H."/>
            <person name="de Melo A.L.T.M."/>
            <person name="Pandolfi V."/>
            <person name="Bustamante F.O."/>
            <person name="Brasileiro-Vidal A.C."/>
            <person name="Benko-Iseppon A.M."/>
        </authorList>
    </citation>
    <scope>NUCLEOTIDE SEQUENCE [LARGE SCALE GENOMIC DNA]</scope>
    <source>
        <tissue evidence="1">Leaves</tissue>
    </source>
</reference>
<dbReference type="EMBL" id="JASCZI010181553">
    <property type="protein sequence ID" value="MED6184489.1"/>
    <property type="molecule type" value="Genomic_DNA"/>
</dbReference>
<sequence length="151" mass="17679">MFSDLNNGLPIQPRRLFHSNVTHGTTISTNRRERAKGGTVLPLVINLVALMMTSVFRHRSKDFDPICWFMLEHFTRYALSDKYKPAEVALDFFRAYMSRKVKQLIRVSDSIRMRLALDLVLKEYNDLSPIIEMNATKFKSMVEEVHEDIRE</sequence>
<comment type="caution">
    <text evidence="1">The sequence shown here is derived from an EMBL/GenBank/DDBJ whole genome shotgun (WGS) entry which is preliminary data.</text>
</comment>
<proteinExistence type="predicted"/>
<protein>
    <submittedName>
        <fullName evidence="1">Uncharacterized protein</fullName>
    </submittedName>
</protein>
<accession>A0ABU6WFA4</accession>
<evidence type="ECO:0000313" key="2">
    <source>
        <dbReference type="Proteomes" id="UP001341840"/>
    </source>
</evidence>
<name>A0ABU6WFA4_9FABA</name>
<organism evidence="1 2">
    <name type="scientific">Stylosanthes scabra</name>
    <dbReference type="NCBI Taxonomy" id="79078"/>
    <lineage>
        <taxon>Eukaryota</taxon>
        <taxon>Viridiplantae</taxon>
        <taxon>Streptophyta</taxon>
        <taxon>Embryophyta</taxon>
        <taxon>Tracheophyta</taxon>
        <taxon>Spermatophyta</taxon>
        <taxon>Magnoliopsida</taxon>
        <taxon>eudicotyledons</taxon>
        <taxon>Gunneridae</taxon>
        <taxon>Pentapetalae</taxon>
        <taxon>rosids</taxon>
        <taxon>fabids</taxon>
        <taxon>Fabales</taxon>
        <taxon>Fabaceae</taxon>
        <taxon>Papilionoideae</taxon>
        <taxon>50 kb inversion clade</taxon>
        <taxon>dalbergioids sensu lato</taxon>
        <taxon>Dalbergieae</taxon>
        <taxon>Pterocarpus clade</taxon>
        <taxon>Stylosanthes</taxon>
    </lineage>
</organism>
<gene>
    <name evidence="1" type="ORF">PIB30_047941</name>
</gene>
<dbReference type="Proteomes" id="UP001341840">
    <property type="component" value="Unassembled WGS sequence"/>
</dbReference>
<keyword evidence="2" id="KW-1185">Reference proteome</keyword>
<evidence type="ECO:0000313" key="1">
    <source>
        <dbReference type="EMBL" id="MED6184489.1"/>
    </source>
</evidence>